<evidence type="ECO:0000256" key="1">
    <source>
        <dbReference type="ARBA" id="ARBA00005483"/>
    </source>
</evidence>
<dbReference type="AlphaFoldDB" id="A0A7J7FF77"/>
<dbReference type="PANTHER" id="PTHR16188">
    <property type="entry name" value="PROTEIN PHOSPHATASE 1 INHIBITOR POTENTIATED BY PROTEIN KINASE C"/>
    <property type="match status" value="1"/>
</dbReference>
<organism evidence="6 7">
    <name type="scientific">Diceros bicornis minor</name>
    <name type="common">South-central black rhinoceros</name>
    <dbReference type="NCBI Taxonomy" id="77932"/>
    <lineage>
        <taxon>Eukaryota</taxon>
        <taxon>Metazoa</taxon>
        <taxon>Chordata</taxon>
        <taxon>Craniata</taxon>
        <taxon>Vertebrata</taxon>
        <taxon>Euteleostomi</taxon>
        <taxon>Mammalia</taxon>
        <taxon>Eutheria</taxon>
        <taxon>Laurasiatheria</taxon>
        <taxon>Perissodactyla</taxon>
        <taxon>Rhinocerotidae</taxon>
        <taxon>Diceros</taxon>
    </lineage>
</organism>
<keyword evidence="4" id="KW-0963">Cytoplasm</keyword>
<comment type="subcellular location">
    <subcellularLocation>
        <location evidence="4">Cytoplasm</location>
    </subcellularLocation>
</comment>
<evidence type="ECO:0000313" key="7">
    <source>
        <dbReference type="Proteomes" id="UP000551758"/>
    </source>
</evidence>
<dbReference type="InterPro" id="IPR008025">
    <property type="entry name" value="CPI-17"/>
</dbReference>
<comment type="function">
    <text evidence="4">Inhibitor of PPP1CA.</text>
</comment>
<evidence type="ECO:0000256" key="3">
    <source>
        <dbReference type="ARBA" id="ARBA00023272"/>
    </source>
</evidence>
<keyword evidence="7" id="KW-1185">Reference proteome</keyword>
<feature type="compositionally biased region" description="Basic residues" evidence="5">
    <location>
        <begin position="1"/>
        <end position="11"/>
    </location>
</feature>
<dbReference type="GO" id="GO:0004865">
    <property type="term" value="F:protein serine/threonine phosphatase inhibitor activity"/>
    <property type="evidence" value="ECO:0007669"/>
    <property type="project" value="TreeGrafter"/>
</dbReference>
<name>A0A7J7FF77_DICBM</name>
<dbReference type="SUPFAM" id="SSF81790">
    <property type="entry name" value="Myosin phosphatase inhibitor 17kDa protein, CPI-17"/>
    <property type="match status" value="1"/>
</dbReference>
<evidence type="ECO:0000256" key="5">
    <source>
        <dbReference type="SAM" id="MobiDB-lite"/>
    </source>
</evidence>
<keyword evidence="2 4" id="KW-0597">Phosphoprotein</keyword>
<sequence length="136" mass="15541">MAAQRLGKRVLSKLQAPSRARGPGGSPRGLQKRHARVTVKYDRRELQRRLDVEKWIDGRLEELYRGREADMPDEVNIDELLELESEEERSRKLQDFVQELLVKLQGLHKQPGLRQPSPSGDGSLSPLQDRARTAPP</sequence>
<dbReference type="Gene3D" id="1.10.150.220">
    <property type="entry name" value="CPI-17"/>
    <property type="match status" value="1"/>
</dbReference>
<evidence type="ECO:0000256" key="4">
    <source>
        <dbReference type="RuleBase" id="RU369059"/>
    </source>
</evidence>
<comment type="similarity">
    <text evidence="1 4">Belongs to the PP1 inhibitor family.</text>
</comment>
<comment type="caution">
    <text evidence="6">The sequence shown here is derived from an EMBL/GenBank/DDBJ whole genome shotgun (WGS) entry which is preliminary data.</text>
</comment>
<reference evidence="6 7" key="1">
    <citation type="journal article" date="2020" name="Mol. Biol. Evol.">
        <title>Interspecific Gene Flow and the Evolution of Specialization in Black and White Rhinoceros.</title>
        <authorList>
            <person name="Moodley Y."/>
            <person name="Westbury M.V."/>
            <person name="Russo I.M."/>
            <person name="Gopalakrishnan S."/>
            <person name="Rakotoarivelo A."/>
            <person name="Olsen R.A."/>
            <person name="Prost S."/>
            <person name="Tunstall T."/>
            <person name="Ryder O.A."/>
            <person name="Dalen L."/>
            <person name="Bruford M.W."/>
        </authorList>
    </citation>
    <scope>NUCLEOTIDE SEQUENCE [LARGE SCALE GENOMIC DNA]</scope>
    <source>
        <strain evidence="6">SBR-YM</strain>
        <tissue evidence="6">Skin</tissue>
    </source>
</reference>
<feature type="region of interest" description="Disordered" evidence="5">
    <location>
        <begin position="108"/>
        <end position="136"/>
    </location>
</feature>
<gene>
    <name evidence="6" type="ORF">HPG69_015582</name>
</gene>
<feature type="region of interest" description="Disordered" evidence="5">
    <location>
        <begin position="1"/>
        <end position="36"/>
    </location>
</feature>
<dbReference type="Pfam" id="PF05361">
    <property type="entry name" value="PP1_inhibitor"/>
    <property type="match status" value="1"/>
</dbReference>
<dbReference type="GO" id="GO:0005737">
    <property type="term" value="C:cytoplasm"/>
    <property type="evidence" value="ECO:0007669"/>
    <property type="project" value="UniProtKB-SubCell"/>
</dbReference>
<evidence type="ECO:0000256" key="2">
    <source>
        <dbReference type="ARBA" id="ARBA00022553"/>
    </source>
</evidence>
<dbReference type="PANTHER" id="PTHR16188:SF4">
    <property type="entry name" value="PROTEIN PHOSPHATASE 1 REGULATORY SUBUNIT 14A"/>
    <property type="match status" value="1"/>
</dbReference>
<dbReference type="InterPro" id="IPR036658">
    <property type="entry name" value="CPI-17_sf"/>
</dbReference>
<proteinExistence type="inferred from homology"/>
<dbReference type="EMBL" id="JACDTQ010000768">
    <property type="protein sequence ID" value="KAF5926384.1"/>
    <property type="molecule type" value="Genomic_DNA"/>
</dbReference>
<accession>A0A7J7FF77</accession>
<feature type="compositionally biased region" description="Low complexity" evidence="5">
    <location>
        <begin position="116"/>
        <end position="127"/>
    </location>
</feature>
<keyword evidence="3 4" id="KW-0650">Protein phosphatase inhibitor</keyword>
<evidence type="ECO:0000313" key="6">
    <source>
        <dbReference type="EMBL" id="KAF5926384.1"/>
    </source>
</evidence>
<dbReference type="Proteomes" id="UP000551758">
    <property type="component" value="Unassembled WGS sequence"/>
</dbReference>
<protein>
    <recommendedName>
        <fullName evidence="4">Protein phosphatase 1 regulatory subunit 14</fullName>
    </recommendedName>
</protein>